<evidence type="ECO:0000313" key="1">
    <source>
        <dbReference type="EMBL" id="GAA5095411.1"/>
    </source>
</evidence>
<accession>A0ABP9MF40</accession>
<evidence type="ECO:0000313" key="2">
    <source>
        <dbReference type="Proteomes" id="UP001500631"/>
    </source>
</evidence>
<reference evidence="2" key="1">
    <citation type="journal article" date="2019" name="Int. J. Syst. Evol. Microbiol.">
        <title>The Global Catalogue of Microorganisms (GCM) 10K type strain sequencing project: providing services to taxonomists for standard genome sequencing and annotation.</title>
        <authorList>
            <consortium name="The Broad Institute Genomics Platform"/>
            <consortium name="The Broad Institute Genome Sequencing Center for Infectious Disease"/>
            <person name="Wu L."/>
            <person name="Ma J."/>
        </authorList>
    </citation>
    <scope>NUCLEOTIDE SEQUENCE [LARGE SCALE GENOMIC DNA]</scope>
    <source>
        <strain evidence="2">JCM 18424</strain>
    </source>
</reference>
<dbReference type="InterPro" id="IPR025833">
    <property type="entry name" value="GDYXXLXY"/>
</dbReference>
<dbReference type="Proteomes" id="UP001500631">
    <property type="component" value="Unassembled WGS sequence"/>
</dbReference>
<name>A0ABP9MF40_9GAMM</name>
<dbReference type="Pfam" id="PF14345">
    <property type="entry name" value="GDYXXLXY"/>
    <property type="match status" value="1"/>
</dbReference>
<keyword evidence="2" id="KW-1185">Reference proteome</keyword>
<sequence length="141" mass="16773">MVVFIFMNIQIFQKETIKKYGERIYFKLAPTDPRAFMLGDYMALNFEHNLRNYSKENTIMFLITLNDQKVVIDAERYVGTDIQPNQRLLLIQDQLRPNRFYFQEGYAKSYESAKYGQFRYLSPQQFLLDGLTDDNLTTINP</sequence>
<proteinExistence type="predicted"/>
<gene>
    <name evidence="1" type="ORF">GCM10023338_04760</name>
</gene>
<organism evidence="1 2">
    <name type="scientific">Wohlfahrtiimonas larvae</name>
    <dbReference type="NCBI Taxonomy" id="1157986"/>
    <lineage>
        <taxon>Bacteria</taxon>
        <taxon>Pseudomonadati</taxon>
        <taxon>Pseudomonadota</taxon>
        <taxon>Gammaproteobacteria</taxon>
        <taxon>Cardiobacteriales</taxon>
        <taxon>Ignatzschineriaceae</taxon>
        <taxon>Wohlfahrtiimonas</taxon>
    </lineage>
</organism>
<protein>
    <submittedName>
        <fullName evidence="1">GDYXXLXY domain-containing protein</fullName>
    </submittedName>
</protein>
<dbReference type="EMBL" id="BAABKE010000002">
    <property type="protein sequence ID" value="GAA5095411.1"/>
    <property type="molecule type" value="Genomic_DNA"/>
</dbReference>
<comment type="caution">
    <text evidence="1">The sequence shown here is derived from an EMBL/GenBank/DDBJ whole genome shotgun (WGS) entry which is preliminary data.</text>
</comment>